<dbReference type="PANTHER" id="PTHR24251">
    <property type="entry name" value="OVOCHYMASE-RELATED"/>
    <property type="match status" value="1"/>
</dbReference>
<reference evidence="6 7" key="1">
    <citation type="journal article" date="2007" name="Science">
        <title>Sea anemone genome reveals ancestral eumetazoan gene repertoire and genomic organization.</title>
        <authorList>
            <person name="Putnam N.H."/>
            <person name="Srivastava M."/>
            <person name="Hellsten U."/>
            <person name="Dirks B."/>
            <person name="Chapman J."/>
            <person name="Salamov A."/>
            <person name="Terry A."/>
            <person name="Shapiro H."/>
            <person name="Lindquist E."/>
            <person name="Kapitonov V.V."/>
            <person name="Jurka J."/>
            <person name="Genikhovich G."/>
            <person name="Grigoriev I.V."/>
            <person name="Lucas S.M."/>
            <person name="Steele R.E."/>
            <person name="Finnerty J.R."/>
            <person name="Technau U."/>
            <person name="Martindale M.Q."/>
            <person name="Rokhsar D.S."/>
        </authorList>
    </citation>
    <scope>NUCLEOTIDE SEQUENCE [LARGE SCALE GENOMIC DNA]</scope>
    <source>
        <strain evidence="7">CH2 X CH6</strain>
    </source>
</reference>
<dbReference type="EMBL" id="DS469512">
    <property type="protein sequence ID" value="EDO48801.1"/>
    <property type="molecule type" value="Genomic_DNA"/>
</dbReference>
<dbReference type="SUPFAM" id="SSF49854">
    <property type="entry name" value="Spermadhesin, CUB domain"/>
    <property type="match status" value="2"/>
</dbReference>
<protein>
    <recommendedName>
        <fullName evidence="5">CUB domain-containing protein</fullName>
    </recommendedName>
</protein>
<sequence length="356" mass="38999">MAIFYRMLHIIVVLEFASYQVKSCGEVFSDDALQGTISSKNWPNPYPQGTNCTWTITKFLTSYIKFTVHFLDLHPGVGEDECGDYLLITGTDDSLLLCAGHSGPITWYSPEYTMTLTLVSVVNNGVKSHTGFNATFEVLRVGSSSENLTAPSGSLSSPNYPDHYGGNTDFTWKITAPQGHHVKLTFTAFRLEPSDNCSRYDYVLVRDEKADNPVLAYRCGAPATPMSFSSTGQEMVVKFHTDLLVADKGFLADYVVVANASPKPPITIPDSFSGAYYPVQHSTLNNQHTIKTIRTDSILSCLLMCQRLPGCKSVTITMQDAAFCACKLHNTSSKEVPGSLTEAVGSCLYELVEGFP</sequence>
<keyword evidence="7" id="KW-1185">Reference proteome</keyword>
<evidence type="ECO:0000313" key="6">
    <source>
        <dbReference type="EMBL" id="EDO48801.1"/>
    </source>
</evidence>
<evidence type="ECO:0000256" key="2">
    <source>
        <dbReference type="ARBA" id="ARBA00023157"/>
    </source>
</evidence>
<dbReference type="Pfam" id="PF00024">
    <property type="entry name" value="PAN_1"/>
    <property type="match status" value="1"/>
</dbReference>
<keyword evidence="1" id="KW-0677">Repeat</keyword>
<keyword evidence="4" id="KW-0732">Signal</keyword>
<gene>
    <name evidence="6" type="ORF">NEMVEDRAFT_v1g238515</name>
</gene>
<dbReference type="PANTHER" id="PTHR24251:SF30">
    <property type="entry name" value="MEMBRANE FRIZZLED-RELATED PROTEIN"/>
    <property type="match status" value="1"/>
</dbReference>
<keyword evidence="2" id="KW-1015">Disulfide bond</keyword>
<dbReference type="InterPro" id="IPR003609">
    <property type="entry name" value="Pan_app"/>
</dbReference>
<dbReference type="OMA" id="NARCKSV"/>
<dbReference type="SMART" id="SM00042">
    <property type="entry name" value="CUB"/>
    <property type="match status" value="2"/>
</dbReference>
<evidence type="ECO:0000259" key="5">
    <source>
        <dbReference type="PROSITE" id="PS01180"/>
    </source>
</evidence>
<dbReference type="STRING" id="45351.A7RIF1"/>
<dbReference type="PROSITE" id="PS01180">
    <property type="entry name" value="CUB"/>
    <property type="match status" value="2"/>
</dbReference>
<evidence type="ECO:0000256" key="3">
    <source>
        <dbReference type="PROSITE-ProRule" id="PRU00059"/>
    </source>
</evidence>
<proteinExistence type="predicted"/>
<dbReference type="CDD" id="cd00041">
    <property type="entry name" value="CUB"/>
    <property type="match status" value="2"/>
</dbReference>
<dbReference type="Pfam" id="PF00431">
    <property type="entry name" value="CUB"/>
    <property type="match status" value="2"/>
</dbReference>
<evidence type="ECO:0000313" key="7">
    <source>
        <dbReference type="Proteomes" id="UP000001593"/>
    </source>
</evidence>
<dbReference type="InterPro" id="IPR000859">
    <property type="entry name" value="CUB_dom"/>
</dbReference>
<dbReference type="eggNOG" id="KOG3714">
    <property type="taxonomic scope" value="Eukaryota"/>
</dbReference>
<name>A7RIF1_NEMVE</name>
<feature type="signal peptide" evidence="4">
    <location>
        <begin position="1"/>
        <end position="23"/>
    </location>
</feature>
<comment type="caution">
    <text evidence="3">Lacks conserved residue(s) required for the propagation of feature annotation.</text>
</comment>
<dbReference type="InParanoid" id="A7RIF1"/>
<dbReference type="Proteomes" id="UP000001593">
    <property type="component" value="Unassembled WGS sequence"/>
</dbReference>
<evidence type="ECO:0000256" key="1">
    <source>
        <dbReference type="ARBA" id="ARBA00022737"/>
    </source>
</evidence>
<organism evidence="6 7">
    <name type="scientific">Nematostella vectensis</name>
    <name type="common">Starlet sea anemone</name>
    <dbReference type="NCBI Taxonomy" id="45351"/>
    <lineage>
        <taxon>Eukaryota</taxon>
        <taxon>Metazoa</taxon>
        <taxon>Cnidaria</taxon>
        <taxon>Anthozoa</taxon>
        <taxon>Hexacorallia</taxon>
        <taxon>Actiniaria</taxon>
        <taxon>Edwardsiidae</taxon>
        <taxon>Nematostella</taxon>
    </lineage>
</organism>
<feature type="chain" id="PRO_5002714232" description="CUB domain-containing protein" evidence="4">
    <location>
        <begin position="24"/>
        <end position="356"/>
    </location>
</feature>
<feature type="domain" description="CUB" evidence="5">
    <location>
        <begin position="24"/>
        <end position="139"/>
    </location>
</feature>
<evidence type="ECO:0000256" key="4">
    <source>
        <dbReference type="SAM" id="SignalP"/>
    </source>
</evidence>
<accession>A7RIF1</accession>
<dbReference type="FunFam" id="2.60.120.290:FF:000013">
    <property type="entry name" value="Membrane frizzled-related protein"/>
    <property type="match status" value="1"/>
</dbReference>
<dbReference type="Gene3D" id="2.60.120.290">
    <property type="entry name" value="Spermadhesin, CUB domain"/>
    <property type="match status" value="2"/>
</dbReference>
<dbReference type="PhylomeDB" id="A7RIF1"/>
<dbReference type="AlphaFoldDB" id="A7RIF1"/>
<dbReference type="InterPro" id="IPR035914">
    <property type="entry name" value="Sperma_CUB_dom_sf"/>
</dbReference>
<dbReference type="KEGG" id="nve:5521050"/>
<feature type="domain" description="CUB" evidence="5">
    <location>
        <begin position="144"/>
        <end position="257"/>
    </location>
</feature>
<dbReference type="HOGENOM" id="CLU_779150_0_0_1"/>